<keyword evidence="4" id="KW-1185">Reference proteome</keyword>
<dbReference type="PANTHER" id="PTHR13976">
    <property type="entry name" value="HETEROGENEOUS NUCLEAR RIBONUCLEOPROTEIN-RELATED"/>
    <property type="match status" value="1"/>
</dbReference>
<keyword evidence="2" id="KW-0694">RNA-binding</keyword>
<reference evidence="3" key="1">
    <citation type="submission" date="2019-10" db="EMBL/GenBank/DDBJ databases">
        <title>The sequence and de novo assembly of the wild yak genome.</title>
        <authorList>
            <person name="Liu Y."/>
        </authorList>
    </citation>
    <scope>NUCLEOTIDE SEQUENCE [LARGE SCALE GENOMIC DNA]</scope>
    <source>
        <strain evidence="3">WY2019</strain>
    </source>
</reference>
<dbReference type="InterPro" id="IPR050666">
    <property type="entry name" value="ESRP"/>
</dbReference>
<evidence type="ECO:0000313" key="4">
    <source>
        <dbReference type="Proteomes" id="UP000322234"/>
    </source>
</evidence>
<dbReference type="SUPFAM" id="SSF54928">
    <property type="entry name" value="RNA-binding domain, RBD"/>
    <property type="match status" value="1"/>
</dbReference>
<evidence type="ECO:0000256" key="2">
    <source>
        <dbReference type="ARBA" id="ARBA00022884"/>
    </source>
</evidence>
<evidence type="ECO:0000256" key="1">
    <source>
        <dbReference type="ARBA" id="ARBA00022737"/>
    </source>
</evidence>
<dbReference type="InterPro" id="IPR012677">
    <property type="entry name" value="Nucleotide-bd_a/b_plait_sf"/>
</dbReference>
<dbReference type="GO" id="GO:0003723">
    <property type="term" value="F:RNA binding"/>
    <property type="evidence" value="ECO:0007669"/>
    <property type="project" value="UniProtKB-KW"/>
</dbReference>
<sequence>MPFTVSIDEILDFFYSYQVTPGSVCLKYNEKGMPTSEAMVAFGSRDEATAAVIDLNDRPIGSRKRLQEYSGNGCNSMLMGHDQVLREKGGMKCPRFERETRPSGSSSRVLKKWPSGLWNHQVLPHMSFHIQILSED</sequence>
<dbReference type="Proteomes" id="UP000322234">
    <property type="component" value="Unassembled WGS sequence"/>
</dbReference>
<accession>A0A6B0QV80</accession>
<dbReference type="EMBL" id="VBQZ03000002">
    <property type="protein sequence ID" value="MXQ79524.1"/>
    <property type="molecule type" value="Genomic_DNA"/>
</dbReference>
<comment type="caution">
    <text evidence="3">The sequence shown here is derived from an EMBL/GenBank/DDBJ whole genome shotgun (WGS) entry which is preliminary data.</text>
</comment>
<gene>
    <name evidence="3" type="ORF">E5288_WYG006969</name>
</gene>
<name>A0A6B0QV80_9CETA</name>
<organism evidence="3 4">
    <name type="scientific">Bos mutus</name>
    <name type="common">wild yak</name>
    <dbReference type="NCBI Taxonomy" id="72004"/>
    <lineage>
        <taxon>Eukaryota</taxon>
        <taxon>Metazoa</taxon>
        <taxon>Chordata</taxon>
        <taxon>Craniata</taxon>
        <taxon>Vertebrata</taxon>
        <taxon>Euteleostomi</taxon>
        <taxon>Mammalia</taxon>
        <taxon>Eutheria</taxon>
        <taxon>Laurasiatheria</taxon>
        <taxon>Artiodactyla</taxon>
        <taxon>Ruminantia</taxon>
        <taxon>Pecora</taxon>
        <taxon>Bovidae</taxon>
        <taxon>Bovinae</taxon>
        <taxon>Bos</taxon>
    </lineage>
</organism>
<protein>
    <recommendedName>
        <fullName evidence="5">RRM domain-containing protein</fullName>
    </recommendedName>
</protein>
<proteinExistence type="predicted"/>
<evidence type="ECO:0000313" key="3">
    <source>
        <dbReference type="EMBL" id="MXQ79524.1"/>
    </source>
</evidence>
<evidence type="ECO:0008006" key="5">
    <source>
        <dbReference type="Google" id="ProtNLM"/>
    </source>
</evidence>
<dbReference type="AlphaFoldDB" id="A0A6B0QV80"/>
<dbReference type="InterPro" id="IPR035979">
    <property type="entry name" value="RBD_domain_sf"/>
</dbReference>
<dbReference type="Gene3D" id="3.30.70.330">
    <property type="match status" value="1"/>
</dbReference>
<keyword evidence="1" id="KW-0677">Repeat</keyword>